<name>A0AAD9YXX7_9LECA</name>
<proteinExistence type="predicted"/>
<dbReference type="Proteomes" id="UP001276659">
    <property type="component" value="Unassembled WGS sequence"/>
</dbReference>
<sequence length="866" mass="97349">MSTPSAARPSRLRSRPQSSHPACNAVARLRFEGRNLKHLHLNAVKEKNQDSNNEENENAPYPTMNRTMLDRKKYPYALRHQYQRHPQVHHHYTQDAAQRQPSKRDNYLDNNDDHVTVHRTQDPRPGPVPQNTIKHKAPKHKSPSISEPARNHLKSSPTLLLPQGVTATSSQKIRERTKDSRLKGSDLYVARLCWKETNNDQVLHGIEPPETSNPPDPADDTDSSSSSSLTGSLHEELRFCNLKVKKEVDQAQQPLSKTPMATQSRPCYRCISYMHSAGIKRVFWTNSKGEWEGQKVQELVDSLESSGEGTSGIKTLFLALLSKSKLLKSNEGTVEGAFASSFPGSASGDLWLYPTAAESVPRGSAVPKLPNMLHAGSLFAFVDKQGMGQGRGQATENIKKYKMKAGVRLKLLRRTLRERTFLAQYVRELKVPRLQADGDLIGKDTINTVASIVMACPNFERLVGFYPVYGHEFDRLTHALSTRRKLKEQLWLIGENAAIAQRSHRQLAPGLMDPEQKSSFVQYHNAWSSLTTLILHSSNQGILEKDIFVNTKTASQSQDPRKLCGPGILHRLPSLQHLCISSFDMDDFDDFILQHLPALHSLRLQDLEGITFWGLSEYSRTRNAFSLRSLALVNVDITYISAISNLLLHLKNLKRFTLVQDTSPEVAEGEIVIHPIIANNQLEYLHWEIPVPGSANINLANSIRAKGFPRLHTLRAPCDHDGLLQALCRPRAQCELPSDWSSRYLNDLPPNSLRAARGAAQERIEQAWTKVQFRVIVEENGMAHEIFDLQGFIGAIGSKITYSLEPDVPGSDTALVDFDDVISGREEIGGKNFCKGGWNANHADGNKWWQHAERPRYRPVELAKFF</sequence>
<dbReference type="AlphaFoldDB" id="A0AAD9YXX7"/>
<organism evidence="2 3">
    <name type="scientific">Lepraria neglecta</name>
    <dbReference type="NCBI Taxonomy" id="209136"/>
    <lineage>
        <taxon>Eukaryota</taxon>
        <taxon>Fungi</taxon>
        <taxon>Dikarya</taxon>
        <taxon>Ascomycota</taxon>
        <taxon>Pezizomycotina</taxon>
        <taxon>Lecanoromycetes</taxon>
        <taxon>OSLEUM clade</taxon>
        <taxon>Lecanoromycetidae</taxon>
        <taxon>Lecanorales</taxon>
        <taxon>Lecanorineae</taxon>
        <taxon>Stereocaulaceae</taxon>
        <taxon>Lepraria</taxon>
    </lineage>
</organism>
<dbReference type="EMBL" id="JASNWA010000011">
    <property type="protein sequence ID" value="KAK3167346.1"/>
    <property type="molecule type" value="Genomic_DNA"/>
</dbReference>
<dbReference type="Gene3D" id="3.80.10.10">
    <property type="entry name" value="Ribonuclease Inhibitor"/>
    <property type="match status" value="1"/>
</dbReference>
<gene>
    <name evidence="2" type="ORF">OEA41_010473</name>
</gene>
<evidence type="ECO:0000256" key="1">
    <source>
        <dbReference type="SAM" id="MobiDB-lite"/>
    </source>
</evidence>
<reference evidence="2" key="1">
    <citation type="submission" date="2022-11" db="EMBL/GenBank/DDBJ databases">
        <title>Chromosomal genome sequence assembly and mating type (MAT) locus characterization of the leprose asexual lichenized fungus Lepraria neglecta (Nyl.) Erichsen.</title>
        <authorList>
            <person name="Allen J.L."/>
            <person name="Pfeffer B."/>
        </authorList>
    </citation>
    <scope>NUCLEOTIDE SEQUENCE</scope>
    <source>
        <strain evidence="2">Allen 5258</strain>
    </source>
</reference>
<feature type="region of interest" description="Disordered" evidence="1">
    <location>
        <begin position="203"/>
        <end position="230"/>
    </location>
</feature>
<evidence type="ECO:0000313" key="3">
    <source>
        <dbReference type="Proteomes" id="UP001276659"/>
    </source>
</evidence>
<keyword evidence="3" id="KW-1185">Reference proteome</keyword>
<feature type="compositionally biased region" description="Basic and acidic residues" evidence="1">
    <location>
        <begin position="102"/>
        <end position="122"/>
    </location>
</feature>
<accession>A0AAD9YXX7</accession>
<feature type="region of interest" description="Disordered" evidence="1">
    <location>
        <begin position="84"/>
        <end position="178"/>
    </location>
</feature>
<feature type="region of interest" description="Disordered" evidence="1">
    <location>
        <begin position="1"/>
        <end position="21"/>
    </location>
</feature>
<comment type="caution">
    <text evidence="2">The sequence shown here is derived from an EMBL/GenBank/DDBJ whole genome shotgun (WGS) entry which is preliminary data.</text>
</comment>
<dbReference type="SUPFAM" id="SSF52047">
    <property type="entry name" value="RNI-like"/>
    <property type="match status" value="1"/>
</dbReference>
<evidence type="ECO:0000313" key="2">
    <source>
        <dbReference type="EMBL" id="KAK3167346.1"/>
    </source>
</evidence>
<protein>
    <submittedName>
        <fullName evidence="2">Uncharacterized protein</fullName>
    </submittedName>
</protein>
<dbReference type="InterPro" id="IPR032675">
    <property type="entry name" value="LRR_dom_sf"/>
</dbReference>
<feature type="compositionally biased region" description="Basic residues" evidence="1">
    <location>
        <begin position="133"/>
        <end position="142"/>
    </location>
</feature>
<feature type="region of interest" description="Disordered" evidence="1">
    <location>
        <begin position="43"/>
        <end position="64"/>
    </location>
</feature>